<dbReference type="KEGG" id="stq:Spith_1116"/>
<evidence type="ECO:0000256" key="12">
    <source>
        <dbReference type="ARBA" id="ARBA00023136"/>
    </source>
</evidence>
<evidence type="ECO:0000256" key="2">
    <source>
        <dbReference type="ARBA" id="ARBA00004236"/>
    </source>
</evidence>
<evidence type="ECO:0000256" key="13">
    <source>
        <dbReference type="ARBA" id="ARBA00023316"/>
    </source>
</evidence>
<protein>
    <submittedName>
        <fullName evidence="17">Penicillin-binding protein 2</fullName>
    </submittedName>
</protein>
<keyword evidence="9" id="KW-0133">Cell shape</keyword>
<feature type="domain" description="Penicillin-binding protein dimerisation" evidence="16">
    <location>
        <begin position="58"/>
        <end position="228"/>
    </location>
</feature>
<evidence type="ECO:0000256" key="1">
    <source>
        <dbReference type="ARBA" id="ARBA00004167"/>
    </source>
</evidence>
<dbReference type="GO" id="GO:0005886">
    <property type="term" value="C:plasma membrane"/>
    <property type="evidence" value="ECO:0007669"/>
    <property type="project" value="UniProtKB-SubCell"/>
</dbReference>
<evidence type="ECO:0000259" key="15">
    <source>
        <dbReference type="Pfam" id="PF00905"/>
    </source>
</evidence>
<dbReference type="GO" id="GO:0008658">
    <property type="term" value="F:penicillin binding"/>
    <property type="evidence" value="ECO:0007669"/>
    <property type="project" value="InterPro"/>
</dbReference>
<dbReference type="PANTHER" id="PTHR30627:SF2">
    <property type="entry name" value="PEPTIDOGLYCAN D,D-TRANSPEPTIDASE MRDA"/>
    <property type="match status" value="1"/>
</dbReference>
<keyword evidence="8" id="KW-0378">Hydrolase</keyword>
<keyword evidence="3" id="KW-1003">Cell membrane</keyword>
<dbReference type="Gene3D" id="3.40.710.10">
    <property type="entry name" value="DD-peptidase/beta-lactamase superfamily"/>
    <property type="match status" value="1"/>
</dbReference>
<evidence type="ECO:0000256" key="9">
    <source>
        <dbReference type="ARBA" id="ARBA00022960"/>
    </source>
</evidence>
<dbReference type="InterPro" id="IPR012338">
    <property type="entry name" value="Beta-lactam/transpept-like"/>
</dbReference>
<dbReference type="AlphaFoldDB" id="G0GE35"/>
<keyword evidence="10" id="KW-0573">Peptidoglycan synthesis</keyword>
<dbReference type="Pfam" id="PF03717">
    <property type="entry name" value="PBP_dimer"/>
    <property type="match status" value="1"/>
</dbReference>
<dbReference type="InterPro" id="IPR017790">
    <property type="entry name" value="Penicillin-binding_protein_2"/>
</dbReference>
<keyword evidence="5" id="KW-0121">Carboxypeptidase</keyword>
<sequence>MNVKEYGKTSSNQRISILIALSVVIVFLYIGRLFSVQVVENELFSAQSQKTIQRAVLIPARRGDVFARDYRSILATSRDSFTLLFFRSEVGKEQLPPLVDRLGGHLGVSARSLLDKIESSASDPVVLAQGVGYEQIVGIAEHLSEFPGIGWQREPSRYYPYGDLFAHVVGYIGEITQEELTALYNKGYTQGTLIGKSGVEKVYDELLRGKTGLKHRIVDASGQILDEQVVFFPENGKTLVLTLDPAIQTLIKKALGPRNGAIVVLKPSTGEILGLYSYPSYDSNLLYDPKEGRAYFTRLSLDKSFPFINRAIQSSYAPASTFKIVMTAAVLMEKVFPPDRTIVCRGEYRYGDRVFKCWKEAGHGPLALEDALAQSCDVYFYTVGAEYLGVDRIAAYAKEFGLGEPTGIDLPGEVRGIVPTPRWKMETYNYPWVGGDTVNMSIGQGFLSVTPLQLADVVASVVNGGFIMRPHVLKEVRDPTTGEVLENISPSLLRTSNITEDVFSSVRAAMRGVVTHGTALPVITTPIVEVAGKTGTGEVGLENRYTSWFVGYAPYDALDPEEVVVVSVLVEATNDWEWWAPKAANIVFHGIFSGLSYEDTVRELRQGPARWYLPALEDR</sequence>
<evidence type="ECO:0000259" key="16">
    <source>
        <dbReference type="Pfam" id="PF03717"/>
    </source>
</evidence>
<feature type="transmembrane region" description="Helical" evidence="14">
    <location>
        <begin position="15"/>
        <end position="34"/>
    </location>
</feature>
<evidence type="ECO:0000256" key="4">
    <source>
        <dbReference type="ARBA" id="ARBA00022519"/>
    </source>
</evidence>
<gene>
    <name evidence="17" type="ordered locus">Spith_1116</name>
</gene>
<dbReference type="NCBIfam" id="TIGR03423">
    <property type="entry name" value="pbp2_mrdA"/>
    <property type="match status" value="1"/>
</dbReference>
<keyword evidence="12 14" id="KW-0472">Membrane</keyword>
<evidence type="ECO:0000256" key="3">
    <source>
        <dbReference type="ARBA" id="ARBA00022475"/>
    </source>
</evidence>
<dbReference type="InterPro" id="IPR050515">
    <property type="entry name" value="Beta-lactam/transpept"/>
</dbReference>
<keyword evidence="6" id="KW-0645">Protease</keyword>
<dbReference type="EMBL" id="CP002903">
    <property type="protein sequence ID" value="AEJ61388.1"/>
    <property type="molecule type" value="Genomic_DNA"/>
</dbReference>
<accession>G0GE35</accession>
<comment type="subcellular location">
    <subcellularLocation>
        <location evidence="2">Cell membrane</location>
    </subcellularLocation>
    <subcellularLocation>
        <location evidence="1">Membrane</location>
        <topology evidence="1">Single-pass membrane protein</topology>
    </subcellularLocation>
</comment>
<dbReference type="RefSeq" id="WP_014624735.1">
    <property type="nucleotide sequence ID" value="NC_017583.1"/>
</dbReference>
<keyword evidence="4" id="KW-0997">Cell inner membrane</keyword>
<dbReference type="GO" id="GO:0071972">
    <property type="term" value="F:peptidoglycan L,D-transpeptidase activity"/>
    <property type="evidence" value="ECO:0007669"/>
    <property type="project" value="TreeGrafter"/>
</dbReference>
<dbReference type="HOGENOM" id="CLU_009289_1_2_12"/>
<dbReference type="Gene3D" id="3.90.1310.10">
    <property type="entry name" value="Penicillin-binding protein 2a (Domain 2)"/>
    <property type="match status" value="1"/>
</dbReference>
<evidence type="ECO:0000256" key="5">
    <source>
        <dbReference type="ARBA" id="ARBA00022645"/>
    </source>
</evidence>
<dbReference type="SUPFAM" id="SSF56519">
    <property type="entry name" value="Penicillin binding protein dimerisation domain"/>
    <property type="match status" value="1"/>
</dbReference>
<dbReference type="Pfam" id="PF00905">
    <property type="entry name" value="Transpeptidase"/>
    <property type="match status" value="1"/>
</dbReference>
<keyword evidence="7 14" id="KW-0812">Transmembrane</keyword>
<dbReference type="GO" id="GO:0071555">
    <property type="term" value="P:cell wall organization"/>
    <property type="evidence" value="ECO:0007669"/>
    <property type="project" value="UniProtKB-KW"/>
</dbReference>
<dbReference type="InterPro" id="IPR036138">
    <property type="entry name" value="PBP_dimer_sf"/>
</dbReference>
<dbReference type="PANTHER" id="PTHR30627">
    <property type="entry name" value="PEPTIDOGLYCAN D,D-TRANSPEPTIDASE"/>
    <property type="match status" value="1"/>
</dbReference>
<evidence type="ECO:0000256" key="10">
    <source>
        <dbReference type="ARBA" id="ARBA00022984"/>
    </source>
</evidence>
<proteinExistence type="predicted"/>
<dbReference type="GO" id="GO:0009252">
    <property type="term" value="P:peptidoglycan biosynthetic process"/>
    <property type="evidence" value="ECO:0007669"/>
    <property type="project" value="UniProtKB-KW"/>
</dbReference>
<dbReference type="InterPro" id="IPR005311">
    <property type="entry name" value="PBP_dimer"/>
</dbReference>
<evidence type="ECO:0000256" key="8">
    <source>
        <dbReference type="ARBA" id="ARBA00022801"/>
    </source>
</evidence>
<dbReference type="SUPFAM" id="SSF56601">
    <property type="entry name" value="beta-lactamase/transpeptidase-like"/>
    <property type="match status" value="1"/>
</dbReference>
<keyword evidence="18" id="KW-1185">Reference proteome</keyword>
<evidence type="ECO:0000256" key="11">
    <source>
        <dbReference type="ARBA" id="ARBA00022989"/>
    </source>
</evidence>
<evidence type="ECO:0000256" key="14">
    <source>
        <dbReference type="SAM" id="Phobius"/>
    </source>
</evidence>
<dbReference type="InterPro" id="IPR001460">
    <property type="entry name" value="PCN-bd_Tpept"/>
</dbReference>
<organism evidence="17 18">
    <name type="scientific">Winmispira thermophila (strain ATCC 700085 / DSM 6578 / Z-1203)</name>
    <name type="common">Spirochaeta thermophila</name>
    <dbReference type="NCBI Taxonomy" id="869211"/>
    <lineage>
        <taxon>Bacteria</taxon>
        <taxon>Pseudomonadati</taxon>
        <taxon>Spirochaetota</taxon>
        <taxon>Spirochaetia</taxon>
        <taxon>Winmispirales</taxon>
        <taxon>Winmispiraceae</taxon>
        <taxon>Winmispira</taxon>
    </lineage>
</organism>
<dbReference type="GO" id="GO:0008360">
    <property type="term" value="P:regulation of cell shape"/>
    <property type="evidence" value="ECO:0007669"/>
    <property type="project" value="UniProtKB-KW"/>
</dbReference>
<reference evidence="17 18" key="1">
    <citation type="submission" date="2011-06" db="EMBL/GenBank/DDBJ databases">
        <title>The complete genome of Spirochaeta thermophila DSM 6578.</title>
        <authorList>
            <consortium name="US DOE Joint Genome Institute (JGI-PGF)"/>
            <person name="Lucas S."/>
            <person name="Lapidus A."/>
            <person name="Bruce D."/>
            <person name="Goodwin L."/>
            <person name="Pitluck S."/>
            <person name="Peters L."/>
            <person name="Kyrpides N."/>
            <person name="Mavromatis K."/>
            <person name="Ivanova N."/>
            <person name="Mikailova N."/>
            <person name="Pagani I."/>
            <person name="Chertkov O."/>
            <person name="Detter J.C."/>
            <person name="Tapia R."/>
            <person name="Han C."/>
            <person name="Land M."/>
            <person name="Hauser L."/>
            <person name="Markowitz V."/>
            <person name="Cheng J.-F."/>
            <person name="Hugenholtz P."/>
            <person name="Woyke T."/>
            <person name="Wu D."/>
            <person name="Spring S."/>
            <person name="Merkhoffer B."/>
            <person name="Schneider S."/>
            <person name="Klenk H.-P."/>
            <person name="Eisen J.A."/>
        </authorList>
    </citation>
    <scope>NUCLEOTIDE SEQUENCE [LARGE SCALE GENOMIC DNA]</scope>
    <source>
        <strain evidence="18">ATCC 700085 / DSM 6578 / Z-1203</strain>
    </source>
</reference>
<keyword evidence="11 14" id="KW-1133">Transmembrane helix</keyword>
<feature type="domain" description="Penicillin-binding protein transpeptidase" evidence="15">
    <location>
        <begin position="260"/>
        <end position="588"/>
    </location>
</feature>
<evidence type="ECO:0000313" key="17">
    <source>
        <dbReference type="EMBL" id="AEJ61388.1"/>
    </source>
</evidence>
<evidence type="ECO:0000256" key="6">
    <source>
        <dbReference type="ARBA" id="ARBA00022670"/>
    </source>
</evidence>
<dbReference type="OrthoDB" id="9804124at2"/>
<keyword evidence="13" id="KW-0961">Cell wall biogenesis/degradation</keyword>
<dbReference type="STRING" id="869211.Spith_1116"/>
<dbReference type="Proteomes" id="UP000007254">
    <property type="component" value="Chromosome"/>
</dbReference>
<name>G0GE35_WINT7</name>
<dbReference type="GO" id="GO:0009002">
    <property type="term" value="F:serine-type D-Ala-D-Ala carboxypeptidase activity"/>
    <property type="evidence" value="ECO:0007669"/>
    <property type="project" value="InterPro"/>
</dbReference>
<dbReference type="Gene3D" id="3.30.1390.30">
    <property type="entry name" value="Penicillin-binding protein 2a, domain 3"/>
    <property type="match status" value="1"/>
</dbReference>
<evidence type="ECO:0000313" key="18">
    <source>
        <dbReference type="Proteomes" id="UP000007254"/>
    </source>
</evidence>
<evidence type="ECO:0000256" key="7">
    <source>
        <dbReference type="ARBA" id="ARBA00022692"/>
    </source>
</evidence>
<dbReference type="GO" id="GO:0006508">
    <property type="term" value="P:proteolysis"/>
    <property type="evidence" value="ECO:0007669"/>
    <property type="project" value="UniProtKB-KW"/>
</dbReference>